<sequence>MGKPSIVFMGTPDFAVPTLKVLFEAGYPIKTVYSQPPRPVGRGHKVQLSPVHHFALEHHLKVLTPSSLRYPESQKEFAELQADFAVVVAYGLILPKEILAATTYGCINVHASLLPRWRGAAPIQRAILAGDQKTGVTIMQMEEGLDTGPMILQEEIRLTPETTGQSLHDKLADLGANLIFPALEGLLTGRIILQPQPQKGVTYAAKLTKEEAFLDWRKPAQQLERQVRAFMPWPGSCFVWGSEKIKVLQASYESGSFSSQPGEVLDSDLLVACAHGALRLIELQRPGKSALKARDFLNGMPLPKGTQLDTSNDSL</sequence>
<dbReference type="FunFam" id="3.40.50.12230:FF:000001">
    <property type="entry name" value="Methionyl-tRNA formyltransferase"/>
    <property type="match status" value="1"/>
</dbReference>
<dbReference type="PANTHER" id="PTHR11138">
    <property type="entry name" value="METHIONYL-TRNA FORMYLTRANSFERASE"/>
    <property type="match status" value="1"/>
</dbReference>
<gene>
    <name evidence="5 8" type="primary">fmt</name>
    <name evidence="8" type="ORF">Cva_00504</name>
</gene>
<evidence type="ECO:0000256" key="4">
    <source>
        <dbReference type="ARBA" id="ARBA00022917"/>
    </source>
</evidence>
<feature type="domain" description="Formyl transferase C-terminal" evidence="7">
    <location>
        <begin position="206"/>
        <end position="300"/>
    </location>
</feature>
<dbReference type="InterPro" id="IPR036477">
    <property type="entry name" value="Formyl_transf_N_sf"/>
</dbReference>
<dbReference type="OrthoDB" id="9802815at2"/>
<dbReference type="InterPro" id="IPR041711">
    <property type="entry name" value="Met-tRNA-FMT_N"/>
</dbReference>
<dbReference type="PANTHER" id="PTHR11138:SF5">
    <property type="entry name" value="METHIONYL-TRNA FORMYLTRANSFERASE, MITOCHONDRIAL"/>
    <property type="match status" value="1"/>
</dbReference>
<dbReference type="NCBIfam" id="TIGR00460">
    <property type="entry name" value="fmt"/>
    <property type="match status" value="1"/>
</dbReference>
<dbReference type="SUPFAM" id="SSF53328">
    <property type="entry name" value="Formyltransferase"/>
    <property type="match status" value="1"/>
</dbReference>
<keyword evidence="3 5" id="KW-0808">Transferase</keyword>
<dbReference type="CDD" id="cd08704">
    <property type="entry name" value="Met_tRNA_FMT_C"/>
    <property type="match status" value="1"/>
</dbReference>
<evidence type="ECO:0000259" key="7">
    <source>
        <dbReference type="Pfam" id="PF02911"/>
    </source>
</evidence>
<keyword evidence="4 5" id="KW-0648">Protein biosynthesis</keyword>
<evidence type="ECO:0000256" key="3">
    <source>
        <dbReference type="ARBA" id="ARBA00022679"/>
    </source>
</evidence>
<dbReference type="AlphaFoldDB" id="A0A0K8MD91"/>
<dbReference type="InterPro" id="IPR005793">
    <property type="entry name" value="Formyl_trans_C"/>
</dbReference>
<accession>A0A0K8MD91</accession>
<feature type="binding site" evidence="5">
    <location>
        <begin position="112"/>
        <end position="115"/>
    </location>
    <ligand>
        <name>(6S)-5,6,7,8-tetrahydrofolate</name>
        <dbReference type="ChEBI" id="CHEBI:57453"/>
    </ligand>
</feature>
<dbReference type="SUPFAM" id="SSF50486">
    <property type="entry name" value="FMT C-terminal domain-like"/>
    <property type="match status" value="1"/>
</dbReference>
<dbReference type="InterPro" id="IPR001555">
    <property type="entry name" value="GART_AS"/>
</dbReference>
<dbReference type="HAMAP" id="MF_00182">
    <property type="entry name" value="Formyl_trans"/>
    <property type="match status" value="1"/>
</dbReference>
<evidence type="ECO:0000313" key="8">
    <source>
        <dbReference type="EMBL" id="GAO97864.1"/>
    </source>
</evidence>
<dbReference type="STRING" id="1629334.Cva_00504"/>
<evidence type="ECO:0000256" key="5">
    <source>
        <dbReference type="HAMAP-Rule" id="MF_00182"/>
    </source>
</evidence>
<dbReference type="EMBL" id="BBVC01000020">
    <property type="protein sequence ID" value="GAO97864.1"/>
    <property type="molecule type" value="Genomic_DNA"/>
</dbReference>
<feature type="domain" description="Formyl transferase N-terminal" evidence="6">
    <location>
        <begin position="8"/>
        <end position="180"/>
    </location>
</feature>
<comment type="function">
    <text evidence="5">Attaches a formyl group to the free amino group of methionyl-tRNA(fMet). The formyl group appears to play a dual role in the initiator identity of N-formylmethionyl-tRNA by promoting its recognition by IF2 and preventing the misappropriation of this tRNA by the elongation apparatus.</text>
</comment>
<dbReference type="Pfam" id="PF02911">
    <property type="entry name" value="Formyl_trans_C"/>
    <property type="match status" value="1"/>
</dbReference>
<dbReference type="Pfam" id="PF00551">
    <property type="entry name" value="Formyl_trans_N"/>
    <property type="match status" value="1"/>
</dbReference>
<dbReference type="InterPro" id="IPR011034">
    <property type="entry name" value="Formyl_transferase-like_C_sf"/>
</dbReference>
<dbReference type="Proteomes" id="UP000036771">
    <property type="component" value="Unassembled WGS sequence"/>
</dbReference>
<comment type="caution">
    <text evidence="8">The sequence shown here is derived from an EMBL/GenBank/DDBJ whole genome shotgun (WGS) entry which is preliminary data.</text>
</comment>
<dbReference type="CDD" id="cd08646">
    <property type="entry name" value="FMT_core_Met-tRNA-FMT_N"/>
    <property type="match status" value="1"/>
</dbReference>
<dbReference type="InterPro" id="IPR002376">
    <property type="entry name" value="Formyl_transf_N"/>
</dbReference>
<organism evidence="8 9">
    <name type="scientific">Caedimonas varicaedens</name>
    <dbReference type="NCBI Taxonomy" id="1629334"/>
    <lineage>
        <taxon>Bacteria</taxon>
        <taxon>Pseudomonadati</taxon>
        <taxon>Pseudomonadota</taxon>
        <taxon>Alphaproteobacteria</taxon>
        <taxon>Holosporales</taxon>
        <taxon>Caedimonadaceae</taxon>
        <taxon>Caedimonas</taxon>
    </lineage>
</organism>
<keyword evidence="9" id="KW-1185">Reference proteome</keyword>
<comment type="catalytic activity">
    <reaction evidence="5">
        <text>L-methionyl-tRNA(fMet) + (6R)-10-formyltetrahydrofolate = N-formyl-L-methionyl-tRNA(fMet) + (6S)-5,6,7,8-tetrahydrofolate + H(+)</text>
        <dbReference type="Rhea" id="RHEA:24380"/>
        <dbReference type="Rhea" id="RHEA-COMP:9952"/>
        <dbReference type="Rhea" id="RHEA-COMP:9953"/>
        <dbReference type="ChEBI" id="CHEBI:15378"/>
        <dbReference type="ChEBI" id="CHEBI:57453"/>
        <dbReference type="ChEBI" id="CHEBI:78530"/>
        <dbReference type="ChEBI" id="CHEBI:78844"/>
        <dbReference type="ChEBI" id="CHEBI:195366"/>
        <dbReference type="EC" id="2.1.2.9"/>
    </reaction>
</comment>
<dbReference type="PROSITE" id="PS00373">
    <property type="entry name" value="GART"/>
    <property type="match status" value="1"/>
</dbReference>
<dbReference type="InterPro" id="IPR005794">
    <property type="entry name" value="Fmt"/>
</dbReference>
<dbReference type="Gene3D" id="3.40.50.12230">
    <property type="match status" value="1"/>
</dbReference>
<dbReference type="InterPro" id="IPR044135">
    <property type="entry name" value="Met-tRNA-FMT_C"/>
</dbReference>
<evidence type="ECO:0000259" key="6">
    <source>
        <dbReference type="Pfam" id="PF00551"/>
    </source>
</evidence>
<evidence type="ECO:0000256" key="1">
    <source>
        <dbReference type="ARBA" id="ARBA00010699"/>
    </source>
</evidence>
<comment type="similarity">
    <text evidence="1 5">Belongs to the Fmt family.</text>
</comment>
<reference evidence="8 9" key="1">
    <citation type="submission" date="2015-03" db="EMBL/GenBank/DDBJ databases">
        <title>Caedibacter varicaedens, whole genome shotgun sequence.</title>
        <authorList>
            <person name="Suzuki H."/>
            <person name="Dapper A.L."/>
            <person name="Gibson A.K."/>
            <person name="Jackson C."/>
            <person name="Lee H."/>
            <person name="Pejaver V.R."/>
            <person name="Doak T."/>
            <person name="Lynch M."/>
        </authorList>
    </citation>
    <scope>NUCLEOTIDE SEQUENCE [LARGE SCALE GENOMIC DNA]</scope>
</reference>
<evidence type="ECO:0000256" key="2">
    <source>
        <dbReference type="ARBA" id="ARBA00012261"/>
    </source>
</evidence>
<proteinExistence type="inferred from homology"/>
<dbReference type="GO" id="GO:0004479">
    <property type="term" value="F:methionyl-tRNA formyltransferase activity"/>
    <property type="evidence" value="ECO:0007669"/>
    <property type="project" value="UniProtKB-UniRule"/>
</dbReference>
<evidence type="ECO:0000313" key="9">
    <source>
        <dbReference type="Proteomes" id="UP000036771"/>
    </source>
</evidence>
<dbReference type="EC" id="2.1.2.9" evidence="2 5"/>
<dbReference type="GO" id="GO:0005829">
    <property type="term" value="C:cytosol"/>
    <property type="evidence" value="ECO:0007669"/>
    <property type="project" value="TreeGrafter"/>
</dbReference>
<protein>
    <recommendedName>
        <fullName evidence="2 5">Methionyl-tRNA formyltransferase</fullName>
        <ecNumber evidence="2 5">2.1.2.9</ecNumber>
    </recommendedName>
</protein>
<name>A0A0K8MD91_9PROT</name>